<dbReference type="OrthoDB" id="5694214at2"/>
<evidence type="ECO:0000256" key="5">
    <source>
        <dbReference type="ARBA" id="ARBA00023237"/>
    </source>
</evidence>
<comment type="subcellular location">
    <subcellularLocation>
        <location evidence="1">Cell outer membrane</location>
    </subcellularLocation>
</comment>
<feature type="chain" id="PRO_5004602701" evidence="6">
    <location>
        <begin position="23"/>
        <end position="575"/>
    </location>
</feature>
<evidence type="ECO:0000256" key="4">
    <source>
        <dbReference type="ARBA" id="ARBA00023136"/>
    </source>
</evidence>
<gene>
    <name evidence="9" type="ORF">BN863_21580</name>
</gene>
<dbReference type="PROSITE" id="PS51257">
    <property type="entry name" value="PROKAR_LIPOPROTEIN"/>
    <property type="match status" value="1"/>
</dbReference>
<dbReference type="Gene3D" id="1.25.40.390">
    <property type="match status" value="1"/>
</dbReference>
<keyword evidence="5" id="KW-0998">Cell outer membrane</keyword>
<keyword evidence="4" id="KW-0472">Membrane</keyword>
<feature type="signal peptide" evidence="6">
    <location>
        <begin position="1"/>
        <end position="22"/>
    </location>
</feature>
<reference evidence="9 10" key="1">
    <citation type="journal article" date="2013" name="Appl. Environ. Microbiol.">
        <title>The genome of the alga-associated marine flavobacterium Formosa agariphila KMM 3901T reveals a broad potential for degradation of algal polysaccharides.</title>
        <authorList>
            <person name="Mann A.J."/>
            <person name="Hahnke R.L."/>
            <person name="Huang S."/>
            <person name="Werner J."/>
            <person name="Xing P."/>
            <person name="Barbeyron T."/>
            <person name="Huettel B."/>
            <person name="Stueber K."/>
            <person name="Reinhardt R."/>
            <person name="Harder J."/>
            <person name="Gloeckner F.O."/>
            <person name="Amann R.I."/>
            <person name="Teeling H."/>
        </authorList>
    </citation>
    <scope>NUCLEOTIDE SEQUENCE [LARGE SCALE GENOMIC DNA]</scope>
    <source>
        <strain evidence="10">DSM 15362 / KCTC 12365 / LMG 23005 / KMM 3901</strain>
    </source>
</reference>
<evidence type="ECO:0000259" key="7">
    <source>
        <dbReference type="Pfam" id="PF07980"/>
    </source>
</evidence>
<dbReference type="InterPro" id="IPR011990">
    <property type="entry name" value="TPR-like_helical_dom_sf"/>
</dbReference>
<evidence type="ECO:0000256" key="2">
    <source>
        <dbReference type="ARBA" id="ARBA00006275"/>
    </source>
</evidence>
<name>T2KMC7_FORAG</name>
<dbReference type="HOGENOM" id="CLU_015553_1_0_10"/>
<feature type="domain" description="RagB/SusD" evidence="7">
    <location>
        <begin position="265"/>
        <end position="574"/>
    </location>
</feature>
<keyword evidence="3 6" id="KW-0732">Signal</keyword>
<comment type="similarity">
    <text evidence="2">Belongs to the SusD family.</text>
</comment>
<keyword evidence="10" id="KW-1185">Reference proteome</keyword>
<evidence type="ECO:0000256" key="6">
    <source>
        <dbReference type="SAM" id="SignalP"/>
    </source>
</evidence>
<dbReference type="InterPro" id="IPR012944">
    <property type="entry name" value="SusD_RagB_dom"/>
</dbReference>
<evidence type="ECO:0000256" key="1">
    <source>
        <dbReference type="ARBA" id="ARBA00004442"/>
    </source>
</evidence>
<dbReference type="STRING" id="1347342.BN863_21580"/>
<dbReference type="PATRIC" id="fig|1347342.6.peg.2165"/>
<sequence>MKNKMKKYIILPVLSVFMLVGCNEDSFLDQTNPNTITTETFWNTPEQFQTGLTTVYGALQFQNISGGGLVNEMIMGDIGGTESWYRPFTFRNLTYNDGTYYVTDKWNELYVGIFRANQVIENLETSDADFADGEKESIEAQAKFLRAFYYFQLAYTYGGAVIHTKVAESKEDFSKPFSSIEEVRETILVPDLEFAASHLPQVWSSESLGRVTEGAAKSLLGKVYLYNKNYSEAATLFKDVIDSGIYSLVPDIMDNFTTENEYNSESIFEVAYNSDANPGANGDVVDDTVNGTGAEATTIANAFGQLNFGGYNTLLPTYYLHELLTSDEVDPSNPINAGKIHSQRLSATIAPINGETDYYLLPIGERGGWAYGQSAYIKKQTNWYHWKQEDGNSRSGINFRHIRLADVYLMYAEAVLESSGNVSEAVKYIDMVRSRAGVITLQKYMDANGGQFPQLHVSLQVHGSRPFVSPTPATVLTHIQRVERPVELAFEGQRWKDLVRWGIVKEVFDDLRSEEVWRENNKDILNITGDGIAPLFIKERVRPDFNLSSVNYLSSAHDYFPIPVQEQQTNDQLNN</sequence>
<dbReference type="Pfam" id="PF07980">
    <property type="entry name" value="SusD_RagB"/>
    <property type="match status" value="1"/>
</dbReference>
<feature type="domain" description="SusD-like N-terminal" evidence="8">
    <location>
        <begin position="27"/>
        <end position="225"/>
    </location>
</feature>
<dbReference type="Proteomes" id="UP000016160">
    <property type="component" value="Chromosome"/>
</dbReference>
<organism evidence="9 10">
    <name type="scientific">Formosa agariphila (strain DSM 15362 / KCTC 12365 / LMG 23005 / KMM 3901 / M-2Alg 35-1)</name>
    <dbReference type="NCBI Taxonomy" id="1347342"/>
    <lineage>
        <taxon>Bacteria</taxon>
        <taxon>Pseudomonadati</taxon>
        <taxon>Bacteroidota</taxon>
        <taxon>Flavobacteriia</taxon>
        <taxon>Flavobacteriales</taxon>
        <taxon>Flavobacteriaceae</taxon>
        <taxon>Formosa</taxon>
    </lineage>
</organism>
<evidence type="ECO:0000313" key="10">
    <source>
        <dbReference type="Proteomes" id="UP000016160"/>
    </source>
</evidence>
<dbReference type="AlphaFoldDB" id="T2KMC7"/>
<dbReference type="SUPFAM" id="SSF48452">
    <property type="entry name" value="TPR-like"/>
    <property type="match status" value="1"/>
</dbReference>
<protein>
    <submittedName>
        <fullName evidence="9">SusD-like protein</fullName>
    </submittedName>
</protein>
<dbReference type="Pfam" id="PF14322">
    <property type="entry name" value="SusD-like_3"/>
    <property type="match status" value="1"/>
</dbReference>
<dbReference type="eggNOG" id="COG0561">
    <property type="taxonomic scope" value="Bacteria"/>
</dbReference>
<evidence type="ECO:0000313" key="9">
    <source>
        <dbReference type="EMBL" id="CDF79870.1"/>
    </source>
</evidence>
<proteinExistence type="inferred from homology"/>
<evidence type="ECO:0000259" key="8">
    <source>
        <dbReference type="Pfam" id="PF14322"/>
    </source>
</evidence>
<dbReference type="GO" id="GO:0009279">
    <property type="term" value="C:cell outer membrane"/>
    <property type="evidence" value="ECO:0007669"/>
    <property type="project" value="UniProtKB-SubCell"/>
</dbReference>
<dbReference type="EMBL" id="HG315671">
    <property type="protein sequence ID" value="CDF79870.1"/>
    <property type="molecule type" value="Genomic_DNA"/>
</dbReference>
<accession>T2KMC7</accession>
<evidence type="ECO:0000256" key="3">
    <source>
        <dbReference type="ARBA" id="ARBA00022729"/>
    </source>
</evidence>
<dbReference type="InterPro" id="IPR033985">
    <property type="entry name" value="SusD-like_N"/>
</dbReference>